<protein>
    <submittedName>
        <fullName evidence="1">Uncharacterized protein</fullName>
    </submittedName>
</protein>
<reference evidence="1 2" key="1">
    <citation type="journal article" date="2019" name="Nat. Ecol. Evol.">
        <title>Megaphylogeny resolves global patterns of mushroom evolution.</title>
        <authorList>
            <person name="Varga T."/>
            <person name="Krizsan K."/>
            <person name="Foldi C."/>
            <person name="Dima B."/>
            <person name="Sanchez-Garcia M."/>
            <person name="Sanchez-Ramirez S."/>
            <person name="Szollosi G.J."/>
            <person name="Szarkandi J.G."/>
            <person name="Papp V."/>
            <person name="Albert L."/>
            <person name="Andreopoulos W."/>
            <person name="Angelini C."/>
            <person name="Antonin V."/>
            <person name="Barry K.W."/>
            <person name="Bougher N.L."/>
            <person name="Buchanan P."/>
            <person name="Buyck B."/>
            <person name="Bense V."/>
            <person name="Catcheside P."/>
            <person name="Chovatia M."/>
            <person name="Cooper J."/>
            <person name="Damon W."/>
            <person name="Desjardin D."/>
            <person name="Finy P."/>
            <person name="Geml J."/>
            <person name="Haridas S."/>
            <person name="Hughes K."/>
            <person name="Justo A."/>
            <person name="Karasinski D."/>
            <person name="Kautmanova I."/>
            <person name="Kiss B."/>
            <person name="Kocsube S."/>
            <person name="Kotiranta H."/>
            <person name="LaButti K.M."/>
            <person name="Lechner B.E."/>
            <person name="Liimatainen K."/>
            <person name="Lipzen A."/>
            <person name="Lukacs Z."/>
            <person name="Mihaltcheva S."/>
            <person name="Morgado L.N."/>
            <person name="Niskanen T."/>
            <person name="Noordeloos M.E."/>
            <person name="Ohm R.A."/>
            <person name="Ortiz-Santana B."/>
            <person name="Ovrebo C."/>
            <person name="Racz N."/>
            <person name="Riley R."/>
            <person name="Savchenko A."/>
            <person name="Shiryaev A."/>
            <person name="Soop K."/>
            <person name="Spirin V."/>
            <person name="Szebenyi C."/>
            <person name="Tomsovsky M."/>
            <person name="Tulloss R.E."/>
            <person name="Uehling J."/>
            <person name="Grigoriev I.V."/>
            <person name="Vagvolgyi C."/>
            <person name="Papp T."/>
            <person name="Martin F.M."/>
            <person name="Miettinen O."/>
            <person name="Hibbett D.S."/>
            <person name="Nagy L.G."/>
        </authorList>
    </citation>
    <scope>NUCLEOTIDE SEQUENCE [LARGE SCALE GENOMIC DNA]</scope>
    <source>
        <strain evidence="1 2">OMC1185</strain>
    </source>
</reference>
<accession>A0A5C3NA43</accession>
<name>A0A5C3NA43_9AGAM</name>
<organism evidence="1 2">
    <name type="scientific">Heliocybe sulcata</name>
    <dbReference type="NCBI Taxonomy" id="5364"/>
    <lineage>
        <taxon>Eukaryota</taxon>
        <taxon>Fungi</taxon>
        <taxon>Dikarya</taxon>
        <taxon>Basidiomycota</taxon>
        <taxon>Agaricomycotina</taxon>
        <taxon>Agaricomycetes</taxon>
        <taxon>Gloeophyllales</taxon>
        <taxon>Gloeophyllaceae</taxon>
        <taxon>Heliocybe</taxon>
    </lineage>
</organism>
<evidence type="ECO:0000313" key="2">
    <source>
        <dbReference type="Proteomes" id="UP000305948"/>
    </source>
</evidence>
<gene>
    <name evidence="1" type="ORF">OE88DRAFT_948183</name>
</gene>
<dbReference type="AlphaFoldDB" id="A0A5C3NA43"/>
<proteinExistence type="predicted"/>
<dbReference type="Proteomes" id="UP000305948">
    <property type="component" value="Unassembled WGS sequence"/>
</dbReference>
<sequence>MFVSSRRIVLYIPFAFLCICDDLIFWTTARYLFGIIHALSAAFQQVSTHYSNYSRTSPISSAYVIPMHKPTRHAIKMEACWTAGLLFSPGIAASTPEAINPAPSCIGIRSH</sequence>
<keyword evidence="2" id="KW-1185">Reference proteome</keyword>
<evidence type="ECO:0000313" key="1">
    <source>
        <dbReference type="EMBL" id="TFK54699.1"/>
    </source>
</evidence>
<dbReference type="EMBL" id="ML213505">
    <property type="protein sequence ID" value="TFK54699.1"/>
    <property type="molecule type" value="Genomic_DNA"/>
</dbReference>